<protein>
    <submittedName>
        <fullName evidence="1">Uncharacterized protein</fullName>
    </submittedName>
</protein>
<comment type="caution">
    <text evidence="1">The sequence shown here is derived from an EMBL/GenBank/DDBJ whole genome shotgun (WGS) entry which is preliminary data.</text>
</comment>
<organism evidence="1 2">
    <name type="scientific">Microbacterium halimionae</name>
    <dbReference type="NCBI Taxonomy" id="1526413"/>
    <lineage>
        <taxon>Bacteria</taxon>
        <taxon>Bacillati</taxon>
        <taxon>Actinomycetota</taxon>
        <taxon>Actinomycetes</taxon>
        <taxon>Micrococcales</taxon>
        <taxon>Microbacteriaceae</taxon>
        <taxon>Microbacterium</taxon>
    </lineage>
</organism>
<sequence length="88" mass="9872">MPCDRCIGERFQERCRHEKPQTARSQPNTPLPRFLPDVNVFAAHSGGQPLGTPRLGYWPGTACTQHPEYPLPCVKCQRDSLNPMKGTP</sequence>
<proteinExistence type="predicted"/>
<name>A0A7W3JMT2_9MICO</name>
<accession>A0A7W3JMT2</accession>
<dbReference type="EMBL" id="JACGWY010000001">
    <property type="protein sequence ID" value="MBA8815644.1"/>
    <property type="molecule type" value="Genomic_DNA"/>
</dbReference>
<dbReference type="AlphaFoldDB" id="A0A7W3JMT2"/>
<gene>
    <name evidence="1" type="ORF">FHX48_000696</name>
</gene>
<evidence type="ECO:0000313" key="1">
    <source>
        <dbReference type="EMBL" id="MBA8815644.1"/>
    </source>
</evidence>
<evidence type="ECO:0000313" key="2">
    <source>
        <dbReference type="Proteomes" id="UP000526083"/>
    </source>
</evidence>
<keyword evidence="2" id="KW-1185">Reference proteome</keyword>
<reference evidence="1 2" key="1">
    <citation type="submission" date="2020-07" db="EMBL/GenBank/DDBJ databases">
        <title>Sequencing the genomes of 1000 actinobacteria strains.</title>
        <authorList>
            <person name="Klenk H.-P."/>
        </authorList>
    </citation>
    <scope>NUCLEOTIDE SEQUENCE [LARGE SCALE GENOMIC DNA]</scope>
    <source>
        <strain evidence="1 2">DSM 27576</strain>
    </source>
</reference>
<dbReference type="Proteomes" id="UP000526083">
    <property type="component" value="Unassembled WGS sequence"/>
</dbReference>